<feature type="transmembrane region" description="Helical" evidence="1">
    <location>
        <begin position="6"/>
        <end position="24"/>
    </location>
</feature>
<keyword evidence="1" id="KW-0472">Membrane</keyword>
<organism evidence="2 3">
    <name type="scientific">Aspergillus wentii DTO 134E9</name>
    <dbReference type="NCBI Taxonomy" id="1073089"/>
    <lineage>
        <taxon>Eukaryota</taxon>
        <taxon>Fungi</taxon>
        <taxon>Dikarya</taxon>
        <taxon>Ascomycota</taxon>
        <taxon>Pezizomycotina</taxon>
        <taxon>Eurotiomycetes</taxon>
        <taxon>Eurotiomycetidae</taxon>
        <taxon>Eurotiales</taxon>
        <taxon>Aspergillaceae</taxon>
        <taxon>Aspergillus</taxon>
        <taxon>Aspergillus subgen. Cremei</taxon>
    </lineage>
</organism>
<keyword evidence="3" id="KW-1185">Reference proteome</keyword>
<dbReference type="AlphaFoldDB" id="A0A1L9S2C8"/>
<protein>
    <submittedName>
        <fullName evidence="2">Uncharacterized protein</fullName>
    </submittedName>
</protein>
<dbReference type="GeneID" id="63748627"/>
<proteinExistence type="predicted"/>
<name>A0A1L9S2C8_ASPWE</name>
<evidence type="ECO:0000313" key="2">
    <source>
        <dbReference type="EMBL" id="OJJ41307.1"/>
    </source>
</evidence>
<accession>A0A1L9S2C8</accession>
<dbReference type="EMBL" id="KV878209">
    <property type="protein sequence ID" value="OJJ41307.1"/>
    <property type="molecule type" value="Genomic_DNA"/>
</dbReference>
<dbReference type="VEuPathDB" id="FungiDB:ASPWEDRAFT_258396"/>
<evidence type="ECO:0000313" key="3">
    <source>
        <dbReference type="Proteomes" id="UP000184383"/>
    </source>
</evidence>
<gene>
    <name evidence="2" type="ORF">ASPWEDRAFT_258396</name>
</gene>
<reference evidence="3" key="1">
    <citation type="journal article" date="2017" name="Genome Biol.">
        <title>Comparative genomics reveals high biological diversity and specific adaptations in the industrially and medically important fungal genus Aspergillus.</title>
        <authorList>
            <person name="de Vries R.P."/>
            <person name="Riley R."/>
            <person name="Wiebenga A."/>
            <person name="Aguilar-Osorio G."/>
            <person name="Amillis S."/>
            <person name="Uchima C.A."/>
            <person name="Anderluh G."/>
            <person name="Asadollahi M."/>
            <person name="Askin M."/>
            <person name="Barry K."/>
            <person name="Battaglia E."/>
            <person name="Bayram O."/>
            <person name="Benocci T."/>
            <person name="Braus-Stromeyer S.A."/>
            <person name="Caldana C."/>
            <person name="Canovas D."/>
            <person name="Cerqueira G.C."/>
            <person name="Chen F."/>
            <person name="Chen W."/>
            <person name="Choi C."/>
            <person name="Clum A."/>
            <person name="Dos Santos R.A."/>
            <person name="Damasio A.R."/>
            <person name="Diallinas G."/>
            <person name="Emri T."/>
            <person name="Fekete E."/>
            <person name="Flipphi M."/>
            <person name="Freyberg S."/>
            <person name="Gallo A."/>
            <person name="Gournas C."/>
            <person name="Habgood R."/>
            <person name="Hainaut M."/>
            <person name="Harispe M.L."/>
            <person name="Henrissat B."/>
            <person name="Hilden K.S."/>
            <person name="Hope R."/>
            <person name="Hossain A."/>
            <person name="Karabika E."/>
            <person name="Karaffa L."/>
            <person name="Karanyi Z."/>
            <person name="Krasevec N."/>
            <person name="Kuo A."/>
            <person name="Kusch H."/>
            <person name="LaButti K."/>
            <person name="Lagendijk E.L."/>
            <person name="Lapidus A."/>
            <person name="Levasseur A."/>
            <person name="Lindquist E."/>
            <person name="Lipzen A."/>
            <person name="Logrieco A.F."/>
            <person name="MacCabe A."/>
            <person name="Maekelae M.R."/>
            <person name="Malavazi I."/>
            <person name="Melin P."/>
            <person name="Meyer V."/>
            <person name="Mielnichuk N."/>
            <person name="Miskei M."/>
            <person name="Molnar A.P."/>
            <person name="Mule G."/>
            <person name="Ngan C.Y."/>
            <person name="Orejas M."/>
            <person name="Orosz E."/>
            <person name="Ouedraogo J.P."/>
            <person name="Overkamp K.M."/>
            <person name="Park H.-S."/>
            <person name="Perrone G."/>
            <person name="Piumi F."/>
            <person name="Punt P.J."/>
            <person name="Ram A.F."/>
            <person name="Ramon A."/>
            <person name="Rauscher S."/>
            <person name="Record E."/>
            <person name="Riano-Pachon D.M."/>
            <person name="Robert V."/>
            <person name="Roehrig J."/>
            <person name="Ruller R."/>
            <person name="Salamov A."/>
            <person name="Salih N.S."/>
            <person name="Samson R.A."/>
            <person name="Sandor E."/>
            <person name="Sanguinetti M."/>
            <person name="Schuetze T."/>
            <person name="Sepcic K."/>
            <person name="Shelest E."/>
            <person name="Sherlock G."/>
            <person name="Sophianopoulou V."/>
            <person name="Squina F.M."/>
            <person name="Sun H."/>
            <person name="Susca A."/>
            <person name="Todd R.B."/>
            <person name="Tsang A."/>
            <person name="Unkles S.E."/>
            <person name="van de Wiele N."/>
            <person name="van Rossen-Uffink D."/>
            <person name="Oliveira J.V."/>
            <person name="Vesth T.C."/>
            <person name="Visser J."/>
            <person name="Yu J.-H."/>
            <person name="Zhou M."/>
            <person name="Andersen M.R."/>
            <person name="Archer D.B."/>
            <person name="Baker S.E."/>
            <person name="Benoit I."/>
            <person name="Brakhage A.A."/>
            <person name="Braus G.H."/>
            <person name="Fischer R."/>
            <person name="Frisvad J.C."/>
            <person name="Goldman G.H."/>
            <person name="Houbraken J."/>
            <person name="Oakley B."/>
            <person name="Pocsi I."/>
            <person name="Scazzocchio C."/>
            <person name="Seiboth B."/>
            <person name="vanKuyk P.A."/>
            <person name="Wortman J."/>
            <person name="Dyer P.S."/>
            <person name="Grigoriev I.V."/>
        </authorList>
    </citation>
    <scope>NUCLEOTIDE SEQUENCE [LARGE SCALE GENOMIC DNA]</scope>
    <source>
        <strain evidence="3">DTO 134E9</strain>
    </source>
</reference>
<keyword evidence="1" id="KW-0812">Transmembrane</keyword>
<keyword evidence="1" id="KW-1133">Transmembrane helix</keyword>
<sequence length="74" mass="8464">MPGVFFFFLIYFFSYNLNLLLIIYKPVTVPLASAKPQHSLGLPLHYSRVIGTSTDTDRKRSCFCCIPSIENTFL</sequence>
<dbReference type="RefSeq" id="XP_040694983.1">
    <property type="nucleotide sequence ID" value="XM_040832779.1"/>
</dbReference>
<evidence type="ECO:0000256" key="1">
    <source>
        <dbReference type="SAM" id="Phobius"/>
    </source>
</evidence>
<dbReference type="Proteomes" id="UP000184383">
    <property type="component" value="Unassembled WGS sequence"/>
</dbReference>